<keyword evidence="3" id="KW-0460">Magnesium</keyword>
<proteinExistence type="predicted"/>
<keyword evidence="2" id="KW-0378">Hydrolase</keyword>
<dbReference type="PANTHER" id="PTHR12103:SF11">
    <property type="entry name" value="5'-NUCLEOTIDASE DOMAIN-CONTAINING PROTEIN 3"/>
    <property type="match status" value="1"/>
</dbReference>
<dbReference type="SUPFAM" id="SSF56784">
    <property type="entry name" value="HAD-like"/>
    <property type="match status" value="1"/>
</dbReference>
<dbReference type="InterPro" id="IPR008380">
    <property type="entry name" value="HAD-SF_hydro_IG_5-nucl"/>
</dbReference>
<gene>
    <name evidence="4" type="primary">NT5DC3</name>
    <name evidence="4" type="ORF">XENOCAPTIV_014298</name>
</gene>
<dbReference type="EMBL" id="JAHRIN010025238">
    <property type="protein sequence ID" value="MEQ2199337.1"/>
    <property type="molecule type" value="Genomic_DNA"/>
</dbReference>
<evidence type="ECO:0000256" key="2">
    <source>
        <dbReference type="ARBA" id="ARBA00022801"/>
    </source>
</evidence>
<evidence type="ECO:0000256" key="3">
    <source>
        <dbReference type="ARBA" id="ARBA00022842"/>
    </source>
</evidence>
<accession>A0ABV0QU26</accession>
<keyword evidence="5" id="KW-1185">Reference proteome</keyword>
<comment type="caution">
    <text evidence="4">The sequence shown here is derived from an EMBL/GenBank/DDBJ whole genome shotgun (WGS) entry which is preliminary data.</text>
</comment>
<sequence>MAPLSRSLSALVKHTGCLWRVGNFRSSQQGLPNHPFSSVDPDTIFANNEMSLRDIEIYGFDYDYTLAFYSSHLHTLIFNIARDILINNHRVRRRVWLF</sequence>
<dbReference type="PANTHER" id="PTHR12103">
    <property type="entry name" value="5'-NUCLEOTIDASE DOMAIN-CONTAINING"/>
    <property type="match status" value="1"/>
</dbReference>
<evidence type="ECO:0000313" key="5">
    <source>
        <dbReference type="Proteomes" id="UP001434883"/>
    </source>
</evidence>
<dbReference type="Proteomes" id="UP001434883">
    <property type="component" value="Unassembled WGS sequence"/>
</dbReference>
<protein>
    <submittedName>
        <fullName evidence="4">5'-nucleotidase domain-containing protein 3</fullName>
    </submittedName>
</protein>
<evidence type="ECO:0000256" key="1">
    <source>
        <dbReference type="ARBA" id="ARBA00022723"/>
    </source>
</evidence>
<keyword evidence="1" id="KW-0479">Metal-binding</keyword>
<organism evidence="4 5">
    <name type="scientific">Xenoophorus captivus</name>
    <dbReference type="NCBI Taxonomy" id="1517983"/>
    <lineage>
        <taxon>Eukaryota</taxon>
        <taxon>Metazoa</taxon>
        <taxon>Chordata</taxon>
        <taxon>Craniata</taxon>
        <taxon>Vertebrata</taxon>
        <taxon>Euteleostomi</taxon>
        <taxon>Actinopterygii</taxon>
        <taxon>Neopterygii</taxon>
        <taxon>Teleostei</taxon>
        <taxon>Neoteleostei</taxon>
        <taxon>Acanthomorphata</taxon>
        <taxon>Ovalentaria</taxon>
        <taxon>Atherinomorphae</taxon>
        <taxon>Cyprinodontiformes</taxon>
        <taxon>Goodeidae</taxon>
        <taxon>Xenoophorus</taxon>
    </lineage>
</organism>
<dbReference type="InterPro" id="IPR036412">
    <property type="entry name" value="HAD-like_sf"/>
</dbReference>
<evidence type="ECO:0000313" key="4">
    <source>
        <dbReference type="EMBL" id="MEQ2199337.1"/>
    </source>
</evidence>
<dbReference type="Pfam" id="PF05761">
    <property type="entry name" value="5_nucleotid"/>
    <property type="match status" value="1"/>
</dbReference>
<reference evidence="4 5" key="1">
    <citation type="submission" date="2021-06" db="EMBL/GenBank/DDBJ databases">
        <authorList>
            <person name="Palmer J.M."/>
        </authorList>
    </citation>
    <scope>NUCLEOTIDE SEQUENCE [LARGE SCALE GENOMIC DNA]</scope>
    <source>
        <strain evidence="4 5">XC_2019</strain>
        <tissue evidence="4">Muscle</tissue>
    </source>
</reference>
<name>A0ABV0QU26_9TELE</name>